<dbReference type="InterPro" id="IPR050287">
    <property type="entry name" value="MTA/SAH_deaminase"/>
</dbReference>
<dbReference type="GO" id="GO:0019239">
    <property type="term" value="F:deaminase activity"/>
    <property type="evidence" value="ECO:0007669"/>
    <property type="project" value="UniProtKB-ARBA"/>
</dbReference>
<dbReference type="InterPro" id="IPR032466">
    <property type="entry name" value="Metal_Hydrolase"/>
</dbReference>
<dbReference type="SUPFAM" id="SSF51556">
    <property type="entry name" value="Metallo-dependent hydrolases"/>
    <property type="match status" value="1"/>
</dbReference>
<keyword evidence="1" id="KW-0479">Metal-binding</keyword>
<dbReference type="Gene3D" id="3.20.20.140">
    <property type="entry name" value="Metal-dependent hydrolases"/>
    <property type="match status" value="1"/>
</dbReference>
<organism evidence="5">
    <name type="scientific">marine metagenome</name>
    <dbReference type="NCBI Taxonomy" id="408172"/>
    <lineage>
        <taxon>unclassified sequences</taxon>
        <taxon>metagenomes</taxon>
        <taxon>ecological metagenomes</taxon>
    </lineage>
</organism>
<evidence type="ECO:0000256" key="2">
    <source>
        <dbReference type="ARBA" id="ARBA00022801"/>
    </source>
</evidence>
<evidence type="ECO:0000259" key="4">
    <source>
        <dbReference type="Pfam" id="PF01979"/>
    </source>
</evidence>
<name>A0A381PX01_9ZZZZ</name>
<dbReference type="SUPFAM" id="SSF51338">
    <property type="entry name" value="Composite domain of metallo-dependent hydrolases"/>
    <property type="match status" value="1"/>
</dbReference>
<protein>
    <recommendedName>
        <fullName evidence="4">Amidohydrolase-related domain-containing protein</fullName>
    </recommendedName>
</protein>
<dbReference type="InterPro" id="IPR011059">
    <property type="entry name" value="Metal-dep_hydrolase_composite"/>
</dbReference>
<dbReference type="CDD" id="cd01298">
    <property type="entry name" value="ATZ_TRZ_like"/>
    <property type="match status" value="1"/>
</dbReference>
<feature type="non-terminal residue" evidence="5">
    <location>
        <position position="340"/>
    </location>
</feature>
<dbReference type="PANTHER" id="PTHR43794:SF11">
    <property type="entry name" value="AMIDOHYDROLASE-RELATED DOMAIN-CONTAINING PROTEIN"/>
    <property type="match status" value="1"/>
</dbReference>
<proteinExistence type="predicted"/>
<accession>A0A381PX01</accession>
<evidence type="ECO:0000256" key="1">
    <source>
        <dbReference type="ARBA" id="ARBA00022723"/>
    </source>
</evidence>
<evidence type="ECO:0000313" key="5">
    <source>
        <dbReference type="EMBL" id="SUZ71174.1"/>
    </source>
</evidence>
<feature type="domain" description="Amidohydrolase-related" evidence="4">
    <location>
        <begin position="51"/>
        <end position="338"/>
    </location>
</feature>
<dbReference type="FunFam" id="3.20.20.140:FF:000014">
    <property type="entry name" value="5-methylthioadenosine/S-adenosylhomocysteine deaminase"/>
    <property type="match status" value="1"/>
</dbReference>
<dbReference type="InterPro" id="IPR006680">
    <property type="entry name" value="Amidohydro-rel"/>
</dbReference>
<dbReference type="PANTHER" id="PTHR43794">
    <property type="entry name" value="AMINOHYDROLASE SSNA-RELATED"/>
    <property type="match status" value="1"/>
</dbReference>
<dbReference type="AlphaFoldDB" id="A0A381PX01"/>
<dbReference type="EMBL" id="UINC01001113">
    <property type="protein sequence ID" value="SUZ71174.1"/>
    <property type="molecule type" value="Genomic_DNA"/>
</dbReference>
<dbReference type="GO" id="GO:0016814">
    <property type="term" value="F:hydrolase activity, acting on carbon-nitrogen (but not peptide) bonds, in cyclic amidines"/>
    <property type="evidence" value="ECO:0007669"/>
    <property type="project" value="UniProtKB-ARBA"/>
</dbReference>
<sequence>MKLWLKNPLSILADNAGGGILLEGTRIVEVVPSGGKPSSPYDSVFDAGRHVILPGLINLHHHFYQTLTRVFPKALNKELFPWLKTLYPIWARLTPEAMRISTRLALTELLLSGCTTASDHHYVFPGGLENAIDLQVEEAKALGIRVVLCRGSMDLSQKDGGLPLESVVQTCDEILADSERLVQKYHNPSEGAMTQIALAPCSPFSVSETVLRESAKLSKKHNVLLHTHLAETEDENIFCLETLGCRPLDYLEQMDWLDDQTWLAHGIHFTDDEIQKLSAAKTGISHCPSSNMVLSSGICRVPELEKAGVPVGLGVDGSASNDSSNLMQEVRQAFLLQRLQ</sequence>
<dbReference type="Pfam" id="PF01979">
    <property type="entry name" value="Amidohydro_1"/>
    <property type="match status" value="1"/>
</dbReference>
<keyword evidence="3" id="KW-0862">Zinc</keyword>
<gene>
    <name evidence="5" type="ORF">METZ01_LOCUS24028</name>
</gene>
<keyword evidence="2" id="KW-0378">Hydrolase</keyword>
<reference evidence="5" key="1">
    <citation type="submission" date="2018-05" db="EMBL/GenBank/DDBJ databases">
        <authorList>
            <person name="Lanie J.A."/>
            <person name="Ng W.-L."/>
            <person name="Kazmierczak K.M."/>
            <person name="Andrzejewski T.M."/>
            <person name="Davidsen T.M."/>
            <person name="Wayne K.J."/>
            <person name="Tettelin H."/>
            <person name="Glass J.I."/>
            <person name="Rusch D."/>
            <person name="Podicherti R."/>
            <person name="Tsui H.-C.T."/>
            <person name="Winkler M.E."/>
        </authorList>
    </citation>
    <scope>NUCLEOTIDE SEQUENCE</scope>
</reference>
<evidence type="ECO:0000256" key="3">
    <source>
        <dbReference type="ARBA" id="ARBA00022833"/>
    </source>
</evidence>
<dbReference type="GO" id="GO:0046872">
    <property type="term" value="F:metal ion binding"/>
    <property type="evidence" value="ECO:0007669"/>
    <property type="project" value="UniProtKB-KW"/>
</dbReference>